<accession>A0A1S1HJ89</accession>
<dbReference type="InterPro" id="IPR029058">
    <property type="entry name" value="AB_hydrolase_fold"/>
</dbReference>
<keyword evidence="2" id="KW-0378">Hydrolase</keyword>
<dbReference type="Gene3D" id="3.40.50.1820">
    <property type="entry name" value="alpha/beta hydrolase"/>
    <property type="match status" value="1"/>
</dbReference>
<keyword evidence="3" id="KW-1185">Reference proteome</keyword>
<organism evidence="2 3">
    <name type="scientific">Edaphosphingomonas haloaromaticamans</name>
    <dbReference type="NCBI Taxonomy" id="653954"/>
    <lineage>
        <taxon>Bacteria</taxon>
        <taxon>Pseudomonadati</taxon>
        <taxon>Pseudomonadota</taxon>
        <taxon>Alphaproteobacteria</taxon>
        <taxon>Sphingomonadales</taxon>
        <taxon>Rhizorhabdaceae</taxon>
        <taxon>Edaphosphingomonas</taxon>
    </lineage>
</organism>
<evidence type="ECO:0000313" key="3">
    <source>
        <dbReference type="Proteomes" id="UP000179467"/>
    </source>
</evidence>
<sequence>MRRLLRRTIFASGVLILAFLILLASLRLLAWFRESDASIPPSTTLIETSLGAVATTIGGRADGSPILLVHGTAAWSGFWRDVAAHLSRQGWRVIAVDIPPFGYSARDPAARYDRVSQAARLSEVLRASTDQPAVVVGHSFGAGAATELTLRSPAQVRSLILVDAALGKLDPVGSGSLVERTLSTAVIAQPLTSATLTNPWAIGPLMRSMVARKDMTDRWITTLRQPMRRPGTTADYATWLPVLFAADDGGWSRRSERLAAIVRPVAIIWGAADTVTPPAQGEHIAALTRARSFTRLPGVGHIPHIEDPAAFFGALDAATAPDRGK</sequence>
<dbReference type="RefSeq" id="WP_084653279.1">
    <property type="nucleotide sequence ID" value="NZ_MIPT01000001.1"/>
</dbReference>
<dbReference type="Proteomes" id="UP000179467">
    <property type="component" value="Unassembled WGS sequence"/>
</dbReference>
<comment type="caution">
    <text evidence="2">The sequence shown here is derived from an EMBL/GenBank/DDBJ whole genome shotgun (WGS) entry which is preliminary data.</text>
</comment>
<dbReference type="EC" id="3.8.1.5" evidence="2"/>
<protein>
    <submittedName>
        <fullName evidence="2">Haloalkane dehalogenase</fullName>
        <ecNumber evidence="2">3.8.1.5</ecNumber>
    </submittedName>
</protein>
<dbReference type="PANTHER" id="PTHR43689">
    <property type="entry name" value="HYDROLASE"/>
    <property type="match status" value="1"/>
</dbReference>
<dbReference type="PRINTS" id="PR00111">
    <property type="entry name" value="ABHYDROLASE"/>
</dbReference>
<proteinExistence type="predicted"/>
<dbReference type="EMBL" id="MIPT01000001">
    <property type="protein sequence ID" value="OHT21521.1"/>
    <property type="molecule type" value="Genomic_DNA"/>
</dbReference>
<evidence type="ECO:0000313" key="2">
    <source>
        <dbReference type="EMBL" id="OHT21521.1"/>
    </source>
</evidence>
<evidence type="ECO:0000259" key="1">
    <source>
        <dbReference type="Pfam" id="PF00561"/>
    </source>
</evidence>
<dbReference type="AlphaFoldDB" id="A0A1S1HJ89"/>
<reference evidence="2 3" key="1">
    <citation type="submission" date="2016-09" db="EMBL/GenBank/DDBJ databases">
        <title>Metabolic pathway, cell adaptation mechanisms and a novel monoxygenase revealed through proteogenomic-transcription analysis of a Sphingomonas haloaromaticamans strain degrading the fungicide ortho-phenylphenol.</title>
        <authorList>
            <person name="Perruchon C."/>
            <person name="Papadopoulou E.S."/>
            <person name="Rousidou C."/>
            <person name="Vasileiadis S."/>
            <person name="Tanou G."/>
            <person name="Amoutzias G."/>
            <person name="Molassiotis A."/>
            <person name="Karpouzas D.G."/>
        </authorList>
    </citation>
    <scope>NUCLEOTIDE SEQUENCE [LARGE SCALE GENOMIC DNA]</scope>
    <source>
        <strain evidence="2 3">P3</strain>
    </source>
</reference>
<dbReference type="InterPro" id="IPR000073">
    <property type="entry name" value="AB_hydrolase_1"/>
</dbReference>
<gene>
    <name evidence="2" type="primary">dhmA_4</name>
    <name evidence="2" type="ORF">BHE75_03529</name>
</gene>
<name>A0A1S1HJ89_9SPHN</name>
<dbReference type="SUPFAM" id="SSF53474">
    <property type="entry name" value="alpha/beta-Hydrolases"/>
    <property type="match status" value="1"/>
</dbReference>
<feature type="domain" description="AB hydrolase-1" evidence="1">
    <location>
        <begin position="65"/>
        <end position="308"/>
    </location>
</feature>
<dbReference type="PANTHER" id="PTHR43689:SF8">
    <property type="entry name" value="ALPHA_BETA-HYDROLASES SUPERFAMILY PROTEIN"/>
    <property type="match status" value="1"/>
</dbReference>
<dbReference type="GO" id="GO:0018786">
    <property type="term" value="F:haloalkane dehalogenase activity"/>
    <property type="evidence" value="ECO:0007669"/>
    <property type="project" value="UniProtKB-EC"/>
</dbReference>
<dbReference type="OrthoDB" id="9804723at2"/>
<dbReference type="Pfam" id="PF00561">
    <property type="entry name" value="Abhydrolase_1"/>
    <property type="match status" value="1"/>
</dbReference>